<name>A0A4Q1S9E2_9BACT</name>
<comment type="subcellular location">
    <subcellularLocation>
        <location evidence="2">Cell membrane</location>
        <topology evidence="2">Lipid-anchor</topology>
    </subcellularLocation>
</comment>
<keyword evidence="2" id="KW-0564">Palmitate</keyword>
<keyword evidence="2" id="KW-0732">Signal</keyword>
<comment type="caution">
    <text evidence="3">The sequence shown here is derived from an EMBL/GenBank/DDBJ whole genome shotgun (WGS) entry which is preliminary data.</text>
</comment>
<feature type="signal peptide" evidence="2">
    <location>
        <begin position="1"/>
        <end position="17"/>
    </location>
</feature>
<gene>
    <name evidence="3" type="ORF">ESZ00_16550</name>
</gene>
<organism evidence="3 4">
    <name type="scientific">Silvibacterium dinghuense</name>
    <dbReference type="NCBI Taxonomy" id="1560006"/>
    <lineage>
        <taxon>Bacteria</taxon>
        <taxon>Pseudomonadati</taxon>
        <taxon>Acidobacteriota</taxon>
        <taxon>Terriglobia</taxon>
        <taxon>Terriglobales</taxon>
        <taxon>Acidobacteriaceae</taxon>
        <taxon>Silvibacterium</taxon>
    </lineage>
</organism>
<evidence type="ECO:0000256" key="1">
    <source>
        <dbReference type="ARBA" id="ARBA00007613"/>
    </source>
</evidence>
<protein>
    <submittedName>
        <fullName evidence="3">Efflux transporter outer membrane subunit</fullName>
    </submittedName>
</protein>
<keyword evidence="2" id="KW-0472">Membrane</keyword>
<dbReference type="InterPro" id="IPR010131">
    <property type="entry name" value="MdtP/NodT-like"/>
</dbReference>
<reference evidence="3 4" key="1">
    <citation type="journal article" date="2016" name="Int. J. Syst. Evol. Microbiol.">
        <title>Acidipila dinghuensis sp. nov., an acidobacterium isolated from forest soil.</title>
        <authorList>
            <person name="Jiang Y.W."/>
            <person name="Wang J."/>
            <person name="Chen M.H."/>
            <person name="Lv Y.Y."/>
            <person name="Qiu L.H."/>
        </authorList>
    </citation>
    <scope>NUCLEOTIDE SEQUENCE [LARGE SCALE GENOMIC DNA]</scope>
    <source>
        <strain evidence="3 4">DHOF10</strain>
    </source>
</reference>
<dbReference type="GO" id="GO:0005886">
    <property type="term" value="C:plasma membrane"/>
    <property type="evidence" value="ECO:0007669"/>
    <property type="project" value="UniProtKB-SubCell"/>
</dbReference>
<evidence type="ECO:0000313" key="4">
    <source>
        <dbReference type="Proteomes" id="UP000290253"/>
    </source>
</evidence>
<keyword evidence="4" id="KW-1185">Reference proteome</keyword>
<evidence type="ECO:0000313" key="3">
    <source>
        <dbReference type="EMBL" id="RXS93673.1"/>
    </source>
</evidence>
<dbReference type="EMBL" id="SDMK01000004">
    <property type="protein sequence ID" value="RXS93673.1"/>
    <property type="molecule type" value="Genomic_DNA"/>
</dbReference>
<dbReference type="Proteomes" id="UP000290253">
    <property type="component" value="Unassembled WGS sequence"/>
</dbReference>
<dbReference type="Gene3D" id="1.20.1600.10">
    <property type="entry name" value="Outer membrane efflux proteins (OEP)"/>
    <property type="match status" value="1"/>
</dbReference>
<dbReference type="Gene3D" id="2.20.200.10">
    <property type="entry name" value="Outer membrane efflux proteins (OEP)"/>
    <property type="match status" value="1"/>
</dbReference>
<dbReference type="PANTHER" id="PTHR30203">
    <property type="entry name" value="OUTER MEMBRANE CATION EFFLUX PROTEIN"/>
    <property type="match status" value="1"/>
</dbReference>
<dbReference type="Pfam" id="PF02321">
    <property type="entry name" value="OEP"/>
    <property type="match status" value="2"/>
</dbReference>
<proteinExistence type="inferred from homology"/>
<keyword evidence="2" id="KW-0449">Lipoprotein</keyword>
<dbReference type="RefSeq" id="WP_129209442.1">
    <property type="nucleotide sequence ID" value="NZ_BMGU01000002.1"/>
</dbReference>
<dbReference type="AlphaFoldDB" id="A0A4Q1S9E2"/>
<evidence type="ECO:0000256" key="2">
    <source>
        <dbReference type="RuleBase" id="RU362097"/>
    </source>
</evidence>
<feature type="chain" id="PRO_5020884319" evidence="2">
    <location>
        <begin position="18"/>
        <end position="479"/>
    </location>
</feature>
<dbReference type="PANTHER" id="PTHR30203:SF25">
    <property type="entry name" value="OUTER MEMBRANE PROTEIN-RELATED"/>
    <property type="match status" value="1"/>
</dbReference>
<sequence>MRISNALLATIVALCCAACSVGPHYKRPDMALPAQFVAPGTSRATTGSPQVEAADPQFWHSFHDPELTTLVERALTSNNDLRSALAHYDAADALWRLSKFDRYPTVTASEDVGREKLAASQAFGYPRNYRYSNSTLNASWELDFFGRVRHNIESQHQQLLATANDQAAMQVAIVGEVAATYIDLRGQQERLRVARQNAENEGRTVKLVEATYSAGRGTQFDTARARAQYESTNSRIPALLSAIALDEHRLAVLCGQSPDTLVAELDAQKPLPDLPEGIDPGTPAELVRRRPDINASEQRLHAATEEIGIQTADLFPRLNFAGLLGIAEYHSDSPFDGFSPVNMAALNIDWSFLDRGRVKARIAASQADGDAQLAQYQQTVLLALEDVDNALVRYARSREQDAQLSQAAADSKRAADLADIRFREGATGLLDLLDAQREELEAEDAYATSHLNSASAAVSLYKSLAGGWPQLQPAKIARP</sequence>
<accession>A0A4Q1S9E2</accession>
<dbReference type="OrthoDB" id="9783163at2"/>
<keyword evidence="2" id="KW-1134">Transmembrane beta strand</keyword>
<dbReference type="InterPro" id="IPR003423">
    <property type="entry name" value="OMP_efflux"/>
</dbReference>
<keyword evidence="2" id="KW-0812">Transmembrane</keyword>
<dbReference type="SUPFAM" id="SSF56954">
    <property type="entry name" value="Outer membrane efflux proteins (OEP)"/>
    <property type="match status" value="1"/>
</dbReference>
<dbReference type="GO" id="GO:0015562">
    <property type="term" value="F:efflux transmembrane transporter activity"/>
    <property type="evidence" value="ECO:0007669"/>
    <property type="project" value="InterPro"/>
</dbReference>
<dbReference type="NCBIfam" id="TIGR01845">
    <property type="entry name" value="outer_NodT"/>
    <property type="match status" value="1"/>
</dbReference>
<comment type="similarity">
    <text evidence="1 2">Belongs to the outer membrane factor (OMF) (TC 1.B.17) family.</text>
</comment>